<comment type="similarity">
    <text evidence="1">Belongs to the membrane fusion protein (MFP) (TC 8.A.1) family.</text>
</comment>
<dbReference type="EMBL" id="JADILV010000037">
    <property type="protein sequence ID" value="MBO8483578.1"/>
    <property type="molecule type" value="Genomic_DNA"/>
</dbReference>
<dbReference type="Proteomes" id="UP000725002">
    <property type="component" value="Unassembled WGS sequence"/>
</dbReference>
<evidence type="ECO:0000256" key="3">
    <source>
        <dbReference type="SAM" id="MobiDB-lite"/>
    </source>
</evidence>
<feature type="compositionally biased region" description="Basic and acidic residues" evidence="3">
    <location>
        <begin position="33"/>
        <end position="56"/>
    </location>
</feature>
<evidence type="ECO:0000256" key="1">
    <source>
        <dbReference type="ARBA" id="ARBA00009477"/>
    </source>
</evidence>
<dbReference type="PANTHER" id="PTHR30097:SF4">
    <property type="entry name" value="SLR6042 PROTEIN"/>
    <property type="match status" value="1"/>
</dbReference>
<protein>
    <submittedName>
        <fullName evidence="5">Efflux RND transporter periplasmic adaptor subunit</fullName>
    </submittedName>
</protein>
<dbReference type="InterPro" id="IPR051909">
    <property type="entry name" value="MFP_Cation_Efflux"/>
</dbReference>
<dbReference type="Gene3D" id="1.10.287.470">
    <property type="entry name" value="Helix hairpin bin"/>
    <property type="match status" value="1"/>
</dbReference>
<dbReference type="Gene3D" id="2.40.420.20">
    <property type="match status" value="1"/>
</dbReference>
<dbReference type="GO" id="GO:0022857">
    <property type="term" value="F:transmembrane transporter activity"/>
    <property type="evidence" value="ECO:0007669"/>
    <property type="project" value="InterPro"/>
</dbReference>
<gene>
    <name evidence="5" type="ORF">IAB75_05635</name>
</gene>
<evidence type="ECO:0000313" key="5">
    <source>
        <dbReference type="EMBL" id="MBO8483578.1"/>
    </source>
</evidence>
<accession>A0A940IIC4</accession>
<keyword evidence="2" id="KW-0813">Transport</keyword>
<dbReference type="AlphaFoldDB" id="A0A940IIC4"/>
<evidence type="ECO:0000259" key="4">
    <source>
        <dbReference type="Pfam" id="PF25975"/>
    </source>
</evidence>
<name>A0A940IIC4_9BACT</name>
<dbReference type="InterPro" id="IPR058649">
    <property type="entry name" value="CzcB_C"/>
</dbReference>
<dbReference type="Pfam" id="PF25975">
    <property type="entry name" value="CzcB_C"/>
    <property type="match status" value="1"/>
</dbReference>
<organism evidence="5 6">
    <name type="scientific">Candidatus Cryptobacteroides avicola</name>
    <dbReference type="NCBI Taxonomy" id="2840757"/>
    <lineage>
        <taxon>Bacteria</taxon>
        <taxon>Pseudomonadati</taxon>
        <taxon>Bacteroidota</taxon>
        <taxon>Bacteroidia</taxon>
        <taxon>Bacteroidales</taxon>
        <taxon>Candidatus Cryptobacteroides</taxon>
    </lineage>
</organism>
<dbReference type="GO" id="GO:0015679">
    <property type="term" value="P:plasma membrane copper ion transport"/>
    <property type="evidence" value="ECO:0007669"/>
    <property type="project" value="TreeGrafter"/>
</dbReference>
<proteinExistence type="inferred from homology"/>
<dbReference type="Gene3D" id="2.40.30.170">
    <property type="match status" value="1"/>
</dbReference>
<evidence type="ECO:0000313" key="6">
    <source>
        <dbReference type="Proteomes" id="UP000725002"/>
    </source>
</evidence>
<feature type="region of interest" description="Disordered" evidence="3">
    <location>
        <begin position="23"/>
        <end position="56"/>
    </location>
</feature>
<dbReference type="SUPFAM" id="SSF111369">
    <property type="entry name" value="HlyD-like secretion proteins"/>
    <property type="match status" value="1"/>
</dbReference>
<reference evidence="5" key="2">
    <citation type="journal article" date="2021" name="PeerJ">
        <title>Extensive microbial diversity within the chicken gut microbiome revealed by metagenomics and culture.</title>
        <authorList>
            <person name="Gilroy R."/>
            <person name="Ravi A."/>
            <person name="Getino M."/>
            <person name="Pursley I."/>
            <person name="Horton D.L."/>
            <person name="Alikhan N.F."/>
            <person name="Baker D."/>
            <person name="Gharbi K."/>
            <person name="Hall N."/>
            <person name="Watson M."/>
            <person name="Adriaenssens E.M."/>
            <person name="Foster-Nyarko E."/>
            <person name="Jarju S."/>
            <person name="Secka A."/>
            <person name="Antonio M."/>
            <person name="Oren A."/>
            <person name="Chaudhuri R.R."/>
            <person name="La Ragione R."/>
            <person name="Hildebrand F."/>
            <person name="Pallen M.J."/>
        </authorList>
    </citation>
    <scope>NUCLEOTIDE SEQUENCE</scope>
    <source>
        <strain evidence="5">G3-8215</strain>
    </source>
</reference>
<dbReference type="Gene3D" id="2.40.50.100">
    <property type="match status" value="1"/>
</dbReference>
<dbReference type="InterPro" id="IPR006143">
    <property type="entry name" value="RND_pump_MFP"/>
</dbReference>
<dbReference type="GO" id="GO:0060003">
    <property type="term" value="P:copper ion export"/>
    <property type="evidence" value="ECO:0007669"/>
    <property type="project" value="TreeGrafter"/>
</dbReference>
<comment type="caution">
    <text evidence="5">The sequence shown here is derived from an EMBL/GenBank/DDBJ whole genome shotgun (WGS) entry which is preliminary data.</text>
</comment>
<reference evidence="5" key="1">
    <citation type="submission" date="2020-10" db="EMBL/GenBank/DDBJ databases">
        <authorList>
            <person name="Gilroy R."/>
        </authorList>
    </citation>
    <scope>NUCLEOTIDE SEQUENCE</scope>
    <source>
        <strain evidence="5">G3-8215</strain>
    </source>
</reference>
<sequence>MNKRIIILGISAMFLLWSCGSGNSRQGSGSTHGHHDHETEEVHDHHDHENETGHDHEAELHGHEADLHAGHNHAAGEAGHSHGAEAAGHSDEIVISPEKAAAVGIATETVAPGRFREVIHTSGEILPAAGDESTIVATTDGTVTFAENYTEGMAVGQDQEIFAILSGNLQDGNRIEKARIAYLTAKEEYERASKLTDSKIVSQKEFVTIKENYETARLAYEALKPSKSGNGVAVTAPFKGYIKSLTVKQGDYVTTGTPLATISQNSHLVLEADLSQKDYARRYSIAGANFSTAYSDHAYSTSDLGGKLLSIGRSQNEGEYYMPVSFSIRNTSDLVPGAFAEIWLLCNEKDNVITLPLSAITEEQGLYFVYLKLDEQCYKKQEVTLGPNDGRRTEILKGLKPGDNVVIKGAYNVKLASASNAIPAHTHNH</sequence>
<dbReference type="NCBIfam" id="TIGR01730">
    <property type="entry name" value="RND_mfp"/>
    <property type="match status" value="1"/>
</dbReference>
<evidence type="ECO:0000256" key="2">
    <source>
        <dbReference type="ARBA" id="ARBA00022448"/>
    </source>
</evidence>
<feature type="domain" description="CzcB-like C-terminal circularly permuted SH3-like" evidence="4">
    <location>
        <begin position="353"/>
        <end position="414"/>
    </location>
</feature>
<dbReference type="PANTHER" id="PTHR30097">
    <property type="entry name" value="CATION EFFLUX SYSTEM PROTEIN CUSB"/>
    <property type="match status" value="1"/>
</dbReference>
<dbReference type="GO" id="GO:0030313">
    <property type="term" value="C:cell envelope"/>
    <property type="evidence" value="ECO:0007669"/>
    <property type="project" value="TreeGrafter"/>
</dbReference>
<dbReference type="GO" id="GO:0016020">
    <property type="term" value="C:membrane"/>
    <property type="evidence" value="ECO:0007669"/>
    <property type="project" value="InterPro"/>
</dbReference>